<dbReference type="AlphaFoldDB" id="A0A427T7H7"/>
<accession>A0A427T7H7</accession>
<dbReference type="PANTHER" id="PTHR35007">
    <property type="entry name" value="INTEGRAL MEMBRANE PROTEIN-RELATED"/>
    <property type="match status" value="1"/>
</dbReference>
<dbReference type="EMBL" id="RSEC01000048">
    <property type="protein sequence ID" value="RSD16320.1"/>
    <property type="molecule type" value="Genomic_DNA"/>
</dbReference>
<comment type="caution">
    <text evidence="2">The sequence shown here is derived from an EMBL/GenBank/DDBJ whole genome shotgun (WGS) entry which is preliminary data.</text>
</comment>
<gene>
    <name evidence="2" type="ORF">EIY87_21940</name>
</gene>
<feature type="transmembrane region" description="Helical" evidence="1">
    <location>
        <begin position="87"/>
        <end position="113"/>
    </location>
</feature>
<dbReference type="RefSeq" id="WP_125311172.1">
    <property type="nucleotide sequence ID" value="NZ_RSEC01000048.1"/>
</dbReference>
<sequence>MIAAMLFGLGAGLGLWLMLTWAIPPEATLGSRLAEPKATTPISTVTDVPWAVAAARPFIPGLRALGLPGDRQARDLRVVGRDTDTQLAVKALLACIGLLSPLLLQGLLALVGAPLSLEVPLVLALVLAAAGFIAPDLEVRAKAARARAEFRAALSAFLDLVWITLAGGAGVEAAVLAAADVGRGGAFGQLRRALDAAQLTRTAPWATLRRLGEELDISELAELAASISLAGTEGARVRTSLAAKAAALRTHLVADAEADAQAATERMALPVTLLFLGFLGFIAYPAVTQVLNGL</sequence>
<dbReference type="PANTHER" id="PTHR35007:SF1">
    <property type="entry name" value="PILUS ASSEMBLY PROTEIN"/>
    <property type="match status" value="1"/>
</dbReference>
<evidence type="ECO:0000256" key="1">
    <source>
        <dbReference type="SAM" id="Phobius"/>
    </source>
</evidence>
<dbReference type="Proteomes" id="UP000267081">
    <property type="component" value="Unassembled WGS sequence"/>
</dbReference>
<feature type="transmembrane region" description="Helical" evidence="1">
    <location>
        <begin position="267"/>
        <end position="287"/>
    </location>
</feature>
<protein>
    <submittedName>
        <fullName evidence="2">Secretion system protein</fullName>
    </submittedName>
</protein>
<keyword evidence="1" id="KW-1133">Transmembrane helix</keyword>
<proteinExistence type="predicted"/>
<dbReference type="OrthoDB" id="5243064at2"/>
<keyword evidence="1" id="KW-0472">Membrane</keyword>
<reference evidence="2 3" key="1">
    <citation type="submission" date="2018-12" db="EMBL/GenBank/DDBJ databases">
        <title>Amycolatopsis eburnea sp. nov. actinomycete associate with arbuscular mycorrhiza fungal spore.</title>
        <authorList>
            <person name="Lumyong S."/>
            <person name="Chaiya L."/>
        </authorList>
    </citation>
    <scope>NUCLEOTIDE SEQUENCE [LARGE SCALE GENOMIC DNA]</scope>
    <source>
        <strain evidence="2 3">GLM-1</strain>
    </source>
</reference>
<evidence type="ECO:0000313" key="3">
    <source>
        <dbReference type="Proteomes" id="UP000267081"/>
    </source>
</evidence>
<keyword evidence="3" id="KW-1185">Reference proteome</keyword>
<keyword evidence="1" id="KW-0812">Transmembrane</keyword>
<name>A0A427T7H7_9PSEU</name>
<feature type="transmembrane region" description="Helical" evidence="1">
    <location>
        <begin position="119"/>
        <end position="137"/>
    </location>
</feature>
<evidence type="ECO:0000313" key="2">
    <source>
        <dbReference type="EMBL" id="RSD16320.1"/>
    </source>
</evidence>
<organism evidence="2 3">
    <name type="scientific">Amycolatopsis eburnea</name>
    <dbReference type="NCBI Taxonomy" id="2267691"/>
    <lineage>
        <taxon>Bacteria</taxon>
        <taxon>Bacillati</taxon>
        <taxon>Actinomycetota</taxon>
        <taxon>Actinomycetes</taxon>
        <taxon>Pseudonocardiales</taxon>
        <taxon>Pseudonocardiaceae</taxon>
        <taxon>Amycolatopsis</taxon>
    </lineage>
</organism>